<feature type="domain" description="DNA/pantothenate metabolism flavoprotein C-terminal" evidence="6">
    <location>
        <begin position="186"/>
        <end position="396"/>
    </location>
</feature>
<dbReference type="SUPFAM" id="SSF52507">
    <property type="entry name" value="Homo-oligomeric flavin-containing Cys decarboxylases, HFCD"/>
    <property type="match status" value="1"/>
</dbReference>
<organism evidence="7 8">
    <name type="scientific">Micromonospora orduensis</name>
    <dbReference type="NCBI Taxonomy" id="1420891"/>
    <lineage>
        <taxon>Bacteria</taxon>
        <taxon>Bacillati</taxon>
        <taxon>Actinomycetota</taxon>
        <taxon>Actinomycetes</taxon>
        <taxon>Micromonosporales</taxon>
        <taxon>Micromonosporaceae</taxon>
        <taxon>Micromonospora</taxon>
    </lineage>
</organism>
<evidence type="ECO:0000256" key="2">
    <source>
        <dbReference type="ARBA" id="ARBA00023239"/>
    </source>
</evidence>
<keyword evidence="3" id="KW-0511">Multifunctional enzyme</keyword>
<keyword evidence="3 4" id="KW-0436">Ligase</keyword>
<comment type="function">
    <text evidence="4">Catalyzes two steps in the biosynthesis of coenzyme A. In the first step cysteine is conjugated to 4'-phosphopantothenate to form 4-phosphopantothenoylcysteine, in the latter compound is decarboxylated to form 4'-phosphopantotheine.</text>
</comment>
<comment type="caution">
    <text evidence="7">The sequence shown here is derived from an EMBL/GenBank/DDBJ whole genome shotgun (WGS) entry which is preliminary data.</text>
</comment>
<keyword evidence="3 4" id="KW-0288">FMN</keyword>
<keyword evidence="1 3" id="KW-0210">Decarboxylase</keyword>
<dbReference type="SUPFAM" id="SSF102645">
    <property type="entry name" value="CoaB-like"/>
    <property type="match status" value="1"/>
</dbReference>
<dbReference type="PANTHER" id="PTHR14359:SF6">
    <property type="entry name" value="PHOSPHOPANTOTHENOYLCYSTEINE DECARBOXYLASE"/>
    <property type="match status" value="1"/>
</dbReference>
<dbReference type="HAMAP" id="MF_02225">
    <property type="entry name" value="CoaBC"/>
    <property type="match status" value="1"/>
</dbReference>
<feature type="region of interest" description="Phosphopantothenate--cysteine ligase" evidence="3">
    <location>
        <begin position="191"/>
        <end position="403"/>
    </location>
</feature>
<dbReference type="NCBIfam" id="TIGR00521">
    <property type="entry name" value="coaBC_dfp"/>
    <property type="match status" value="1"/>
</dbReference>
<evidence type="ECO:0000259" key="6">
    <source>
        <dbReference type="Pfam" id="PF04127"/>
    </source>
</evidence>
<keyword evidence="3" id="KW-0460">Magnesium</keyword>
<comment type="function">
    <text evidence="3">Catalyzes two sequential steps in the biosynthesis of coenzyme A. In the first step cysteine is conjugated to 4'-phosphopantothenate to form 4-phosphopantothenoylcysteine. In the second step the latter compound is decarboxylated to form 4'-phosphopantotheine.</text>
</comment>
<dbReference type="EMBL" id="VDFY01000261">
    <property type="protein sequence ID" value="TNH22525.1"/>
    <property type="molecule type" value="Genomic_DNA"/>
</dbReference>
<dbReference type="InterPro" id="IPR007085">
    <property type="entry name" value="DNA/pantothenate-metab_flavo_C"/>
</dbReference>
<feature type="binding site" evidence="3">
    <location>
        <position position="326"/>
    </location>
    <ligand>
        <name>CTP</name>
        <dbReference type="ChEBI" id="CHEBI:37563"/>
    </ligand>
</feature>
<feature type="domain" description="Flavoprotein" evidence="5">
    <location>
        <begin position="4"/>
        <end position="152"/>
    </location>
</feature>
<comment type="pathway">
    <text evidence="3 4">Cofactor biosynthesis; coenzyme A biosynthesis; CoA from (R)-pantothenate: step 2/5.</text>
</comment>
<dbReference type="GO" id="GO:0015937">
    <property type="term" value="P:coenzyme A biosynthetic process"/>
    <property type="evidence" value="ECO:0007669"/>
    <property type="project" value="UniProtKB-UniRule"/>
</dbReference>
<name>A0A5C4QCP5_9ACTN</name>
<dbReference type="GO" id="GO:0004632">
    <property type="term" value="F:phosphopantothenate--cysteine ligase activity"/>
    <property type="evidence" value="ECO:0007669"/>
    <property type="project" value="UniProtKB-UniRule"/>
</dbReference>
<evidence type="ECO:0000313" key="8">
    <source>
        <dbReference type="Proteomes" id="UP000306145"/>
    </source>
</evidence>
<dbReference type="RefSeq" id="WP_139587581.1">
    <property type="nucleotide sequence ID" value="NZ_VDFY01000261.1"/>
</dbReference>
<dbReference type="InterPro" id="IPR036551">
    <property type="entry name" value="Flavin_trans-like"/>
</dbReference>
<keyword evidence="8" id="KW-1185">Reference proteome</keyword>
<feature type="region of interest" description="Phosphopantothenoylcysteine decarboxylase" evidence="3">
    <location>
        <begin position="1"/>
        <end position="190"/>
    </location>
</feature>
<dbReference type="GO" id="GO:0046872">
    <property type="term" value="F:metal ion binding"/>
    <property type="evidence" value="ECO:0007669"/>
    <property type="project" value="UniProtKB-KW"/>
</dbReference>
<dbReference type="Pfam" id="PF04127">
    <property type="entry name" value="DFP"/>
    <property type="match status" value="1"/>
</dbReference>
<comment type="similarity">
    <text evidence="3 4">In the C-terminal section; belongs to the PPC synthetase family.</text>
</comment>
<dbReference type="Pfam" id="PF02441">
    <property type="entry name" value="Flavoprotein"/>
    <property type="match status" value="1"/>
</dbReference>
<sequence>MSASIVLGVGGGIAAYKACELLRLFTESGHRVRVVPTASALRFVGAPTWAALSGQPVADDVWSDVHEVPHVRLGQQADLVVVAPTTTDLLAKAAHGLADDLLTNTLLTARCPVLLAPAMHTEMWEHPATVANVATLRARGVRVIEPAVGRLTGADSGKGRLPDPAEIFAVARLVLARGASAPTDDLAGRRVVVTAGGTREPLDPVRFLGNRSSGKQGYAFARAAVARGARVTLIAANVSLPDPAGVDLVRVGSTAELREATVRAAVDADAVVMAAAPADFRPATYAAGKIKKSDDGVAPTIELVTNPDIAAELGQRKRPEQLLVVFAAETGDAEANGRAKLARKRADLIVINEVGPDKVFGADTNTVTVIGADGSVSRLPEQAKEAVADAVWDLVVARLPGSS</sequence>
<dbReference type="EC" id="6.3.2.5" evidence="3"/>
<dbReference type="Gene3D" id="3.40.50.10300">
    <property type="entry name" value="CoaB-like"/>
    <property type="match status" value="1"/>
</dbReference>
<evidence type="ECO:0000256" key="3">
    <source>
        <dbReference type="HAMAP-Rule" id="MF_02225"/>
    </source>
</evidence>
<dbReference type="GO" id="GO:0004633">
    <property type="term" value="F:phosphopantothenoylcysteine decarboxylase activity"/>
    <property type="evidence" value="ECO:0007669"/>
    <property type="project" value="UniProtKB-UniRule"/>
</dbReference>
<dbReference type="InterPro" id="IPR035929">
    <property type="entry name" value="CoaB-like_sf"/>
</dbReference>
<dbReference type="GO" id="GO:0071513">
    <property type="term" value="C:phosphopantothenoylcysteine decarboxylase complex"/>
    <property type="evidence" value="ECO:0007669"/>
    <property type="project" value="TreeGrafter"/>
</dbReference>
<comment type="caution">
    <text evidence="3">Lacks conserved residue(s) required for the propagation of feature annotation.</text>
</comment>
<dbReference type="GO" id="GO:0015941">
    <property type="term" value="P:pantothenate catabolic process"/>
    <property type="evidence" value="ECO:0007669"/>
    <property type="project" value="InterPro"/>
</dbReference>
<reference evidence="7 8" key="1">
    <citation type="submission" date="2019-06" db="EMBL/GenBank/DDBJ databases">
        <title>Micromonospora ordensis sp. nov., isolated from deep marine sediment.</title>
        <authorList>
            <person name="Veyisoglu A."/>
            <person name="Carro L."/>
            <person name="Klenk H.-P."/>
            <person name="Sahin N."/>
        </authorList>
    </citation>
    <scope>NUCLEOTIDE SEQUENCE [LARGE SCALE GENOMIC DNA]</scope>
    <source>
        <strain evidence="7 8">S2509</strain>
    </source>
</reference>
<accession>A0A5C4QCP5</accession>
<proteinExistence type="inferred from homology"/>
<dbReference type="AlphaFoldDB" id="A0A5C4QCP5"/>
<feature type="binding site" evidence="3">
    <location>
        <position position="289"/>
    </location>
    <ligand>
        <name>CTP</name>
        <dbReference type="ChEBI" id="CHEBI:37563"/>
    </ligand>
</feature>
<comment type="cofactor">
    <cofactor evidence="3">
        <name>FMN</name>
        <dbReference type="ChEBI" id="CHEBI:58210"/>
    </cofactor>
    <text evidence="3">Binds 1 FMN per subunit.</text>
</comment>
<comment type="similarity">
    <text evidence="3 4">In the N-terminal section; belongs to the HFCD (homo-oligomeric flavin containing Cys decarboxylase) superfamily.</text>
</comment>
<dbReference type="InterPro" id="IPR005252">
    <property type="entry name" value="CoaBC"/>
</dbReference>
<evidence type="ECO:0000256" key="1">
    <source>
        <dbReference type="ARBA" id="ARBA00022793"/>
    </source>
</evidence>
<evidence type="ECO:0000256" key="4">
    <source>
        <dbReference type="RuleBase" id="RU364078"/>
    </source>
</evidence>
<comment type="catalytic activity">
    <reaction evidence="3 4">
        <text>(R)-4'-phosphopantothenate + L-cysteine + CTP = N-[(R)-4-phosphopantothenoyl]-L-cysteine + CMP + diphosphate + H(+)</text>
        <dbReference type="Rhea" id="RHEA:19397"/>
        <dbReference type="ChEBI" id="CHEBI:10986"/>
        <dbReference type="ChEBI" id="CHEBI:15378"/>
        <dbReference type="ChEBI" id="CHEBI:33019"/>
        <dbReference type="ChEBI" id="CHEBI:35235"/>
        <dbReference type="ChEBI" id="CHEBI:37563"/>
        <dbReference type="ChEBI" id="CHEBI:59458"/>
        <dbReference type="ChEBI" id="CHEBI:60377"/>
        <dbReference type="EC" id="6.3.2.5"/>
    </reaction>
</comment>
<feature type="binding site" evidence="3">
    <location>
        <position position="344"/>
    </location>
    <ligand>
        <name>CTP</name>
        <dbReference type="ChEBI" id="CHEBI:37563"/>
    </ligand>
</feature>
<comment type="pathway">
    <text evidence="3 4">Cofactor biosynthesis; coenzyme A biosynthesis; CoA from (R)-pantothenate: step 3/5.</text>
</comment>
<dbReference type="PANTHER" id="PTHR14359">
    <property type="entry name" value="HOMO-OLIGOMERIC FLAVIN CONTAINING CYS DECARBOXYLASE FAMILY"/>
    <property type="match status" value="1"/>
</dbReference>
<keyword evidence="2 3" id="KW-0456">Lyase</keyword>
<gene>
    <name evidence="3 7" type="primary">coaBC</name>
    <name evidence="7" type="ORF">FHG89_28965</name>
</gene>
<evidence type="ECO:0000313" key="7">
    <source>
        <dbReference type="EMBL" id="TNH22525.1"/>
    </source>
</evidence>
<dbReference type="OrthoDB" id="9802554at2"/>
<protein>
    <recommendedName>
        <fullName evidence="3">Coenzyme A biosynthesis bifunctional protein CoaBC</fullName>
    </recommendedName>
    <alternativeName>
        <fullName evidence="3">DNA/pantothenate metabolism flavoprotein</fullName>
    </alternativeName>
    <alternativeName>
        <fullName evidence="3">Phosphopantothenoylcysteine synthetase/decarboxylase</fullName>
        <shortName evidence="3">PPCS-PPCDC</shortName>
    </alternativeName>
    <domain>
        <recommendedName>
            <fullName evidence="3">Phosphopantothenoylcysteine decarboxylase</fullName>
            <shortName evidence="3">PPC decarboxylase</shortName>
            <shortName evidence="3">PPC-DC</shortName>
            <ecNumber evidence="3">4.1.1.36</ecNumber>
        </recommendedName>
        <alternativeName>
            <fullName evidence="3">CoaC</fullName>
        </alternativeName>
    </domain>
    <domain>
        <recommendedName>
            <fullName evidence="3">Phosphopantothenate--cysteine ligase</fullName>
            <ecNumber evidence="3">6.3.2.5</ecNumber>
        </recommendedName>
        <alternativeName>
            <fullName evidence="3">CoaB</fullName>
        </alternativeName>
        <alternativeName>
            <fullName evidence="3">Phosphopantothenoylcysteine synthetase</fullName>
            <shortName evidence="3">PPC synthetase</shortName>
            <shortName evidence="3">PPC-S</shortName>
        </alternativeName>
    </domain>
</protein>
<dbReference type="UniPathway" id="UPA00241">
    <property type="reaction ID" value="UER00353"/>
</dbReference>
<dbReference type="EC" id="4.1.1.36" evidence="3"/>
<dbReference type="Proteomes" id="UP000306145">
    <property type="component" value="Unassembled WGS sequence"/>
</dbReference>
<feature type="binding site" evidence="3">
    <location>
        <position position="340"/>
    </location>
    <ligand>
        <name>CTP</name>
        <dbReference type="ChEBI" id="CHEBI:37563"/>
    </ligand>
</feature>
<dbReference type="Gene3D" id="3.40.50.1950">
    <property type="entry name" value="Flavin prenyltransferase-like"/>
    <property type="match status" value="1"/>
</dbReference>
<comment type="cofactor">
    <cofactor evidence="3">
        <name>Mg(2+)</name>
        <dbReference type="ChEBI" id="CHEBI:18420"/>
    </cofactor>
</comment>
<dbReference type="InterPro" id="IPR003382">
    <property type="entry name" value="Flavoprotein"/>
</dbReference>
<keyword evidence="3 4" id="KW-0285">Flavoprotein</keyword>
<evidence type="ECO:0000259" key="5">
    <source>
        <dbReference type="Pfam" id="PF02441"/>
    </source>
</evidence>
<feature type="binding site" evidence="3">
    <location>
        <position position="279"/>
    </location>
    <ligand>
        <name>CTP</name>
        <dbReference type="ChEBI" id="CHEBI:37563"/>
    </ligand>
</feature>
<dbReference type="GO" id="GO:0010181">
    <property type="term" value="F:FMN binding"/>
    <property type="evidence" value="ECO:0007669"/>
    <property type="project" value="UniProtKB-UniRule"/>
</dbReference>
<comment type="catalytic activity">
    <reaction evidence="3 4">
        <text>N-[(R)-4-phosphopantothenoyl]-L-cysteine + H(+) = (R)-4'-phosphopantetheine + CO2</text>
        <dbReference type="Rhea" id="RHEA:16793"/>
        <dbReference type="ChEBI" id="CHEBI:15378"/>
        <dbReference type="ChEBI" id="CHEBI:16526"/>
        <dbReference type="ChEBI" id="CHEBI:59458"/>
        <dbReference type="ChEBI" id="CHEBI:61723"/>
        <dbReference type="EC" id="4.1.1.36"/>
    </reaction>
</comment>
<keyword evidence="3" id="KW-0479">Metal-binding</keyword>